<reference evidence="1 2" key="1">
    <citation type="submission" date="2021-02" db="EMBL/GenBank/DDBJ databases">
        <title>De Novo genome assembly of isolated myxobacteria.</title>
        <authorList>
            <person name="Stevens D.C."/>
        </authorList>
    </citation>
    <scope>NUCLEOTIDE SEQUENCE [LARGE SCALE GENOMIC DNA]</scope>
    <source>
        <strain evidence="1 2">SCHIC003</strain>
    </source>
</reference>
<evidence type="ECO:0000313" key="1">
    <source>
        <dbReference type="EMBL" id="QSQ16956.1"/>
    </source>
</evidence>
<dbReference type="PROSITE" id="PS51257">
    <property type="entry name" value="PROKAR_LIPOPROTEIN"/>
    <property type="match status" value="1"/>
</dbReference>
<dbReference type="EMBL" id="CP071091">
    <property type="protein sequence ID" value="QSQ16956.1"/>
    <property type="molecule type" value="Genomic_DNA"/>
</dbReference>
<dbReference type="RefSeq" id="WP_206718592.1">
    <property type="nucleotide sequence ID" value="NZ_CP071091.1"/>
</dbReference>
<dbReference type="InterPro" id="IPR018114">
    <property type="entry name" value="TRYPSIN_HIS"/>
</dbReference>
<dbReference type="PROSITE" id="PS00134">
    <property type="entry name" value="TRYPSIN_HIS"/>
    <property type="match status" value="1"/>
</dbReference>
<organism evidence="1 2">
    <name type="scientific">Myxococcus landrumensis</name>
    <dbReference type="NCBI Taxonomy" id="2813577"/>
    <lineage>
        <taxon>Bacteria</taxon>
        <taxon>Pseudomonadati</taxon>
        <taxon>Myxococcota</taxon>
        <taxon>Myxococcia</taxon>
        <taxon>Myxococcales</taxon>
        <taxon>Cystobacterineae</taxon>
        <taxon>Myxococcaceae</taxon>
        <taxon>Myxococcus</taxon>
    </lineage>
</organism>
<accession>A0ABX7NER4</accession>
<evidence type="ECO:0008006" key="3">
    <source>
        <dbReference type="Google" id="ProtNLM"/>
    </source>
</evidence>
<keyword evidence="2" id="KW-1185">Reference proteome</keyword>
<dbReference type="SUPFAM" id="SSF50494">
    <property type="entry name" value="Trypsin-like serine proteases"/>
    <property type="match status" value="2"/>
</dbReference>
<dbReference type="Proteomes" id="UP000663090">
    <property type="component" value="Chromosome"/>
</dbReference>
<gene>
    <name evidence="1" type="ORF">JY572_13275</name>
</gene>
<protein>
    <recommendedName>
        <fullName evidence="3">Serine protease</fullName>
    </recommendedName>
</protein>
<proteinExistence type="predicted"/>
<sequence>METTLRAAWFGASFHLAILGGALTACRPAGEAPTEEEPGATTPQQVQLAYRNYYDVALSPGGAMASSQLSRGTVFVPIRQPDSHELRLGLDGSPLRYTCGVTFISPRRAITAAHCVDNINVWDPPNQPLEVRMYDPMVEADVKWETTALSLAGTFPLYRRTPLGAGYSTTSYQCRVVARCGNAYGTYNCPGNFPRADTALLDCGAASPGCRYDYLGVADHEGEGVPVSMAWAHEVYAVPEDRSSDLWQHYTRYGNYDPVQNYHYYPANQLLPLVSKSWSDPPRPTVSLGVTLVGTDARLTELHGCHGSSGSGITQRNEGLGTQELLGPVASWDSWVFTAHDYDFLCEDPARTARKPGDAGLGYARLSVTQKLAEGKSAADVCGTEEPGLFPTPLLWLTHDIWILRKGMTGRQSFPKRWPCTDNTCTSWERLRIINEPLVPVARGETLTLPSANVVAGATYRVSVRVRALETTPPLITLALGNQTLLRGVRPVAHANEAAGLVGIVFKATRGGSQGLQVSAAQGSGAFAVTEITAVADTLANGFEYRSQRVGMGIIEPGTRTPVPATWTRMASSGFAARLRAGQRFLVTRQAFVKGRTWRVEFDTSRDVMGMSCGFITADNRELRLRCNSVNKRILANFNLGDAQPVAFFIDLPKGQPDMALDNLRLETR</sequence>
<dbReference type="InterPro" id="IPR009003">
    <property type="entry name" value="Peptidase_S1_PA"/>
</dbReference>
<name>A0ABX7NER4_9BACT</name>
<evidence type="ECO:0000313" key="2">
    <source>
        <dbReference type="Proteomes" id="UP000663090"/>
    </source>
</evidence>